<protein>
    <submittedName>
        <fullName evidence="4">Pleckstrin like proteiny domain-containing family g member 5</fullName>
    </submittedName>
</protein>
<dbReference type="EMBL" id="BLXT01005763">
    <property type="protein sequence ID" value="GFO25619.1"/>
    <property type="molecule type" value="Genomic_DNA"/>
</dbReference>
<organism evidence="4 5">
    <name type="scientific">Plakobranchus ocellatus</name>
    <dbReference type="NCBI Taxonomy" id="259542"/>
    <lineage>
        <taxon>Eukaryota</taxon>
        <taxon>Metazoa</taxon>
        <taxon>Spiralia</taxon>
        <taxon>Lophotrochozoa</taxon>
        <taxon>Mollusca</taxon>
        <taxon>Gastropoda</taxon>
        <taxon>Heterobranchia</taxon>
        <taxon>Euthyneura</taxon>
        <taxon>Panpulmonata</taxon>
        <taxon>Sacoglossa</taxon>
        <taxon>Placobranchoidea</taxon>
        <taxon>Plakobranchidae</taxon>
        <taxon>Plakobranchus</taxon>
    </lineage>
</organism>
<evidence type="ECO:0000256" key="1">
    <source>
        <dbReference type="SAM" id="MobiDB-lite"/>
    </source>
</evidence>
<reference evidence="4 5" key="1">
    <citation type="journal article" date="2021" name="Elife">
        <title>Chloroplast acquisition without the gene transfer in kleptoplastic sea slugs, Plakobranchus ocellatus.</title>
        <authorList>
            <person name="Maeda T."/>
            <person name="Takahashi S."/>
            <person name="Yoshida T."/>
            <person name="Shimamura S."/>
            <person name="Takaki Y."/>
            <person name="Nagai Y."/>
            <person name="Toyoda A."/>
            <person name="Suzuki Y."/>
            <person name="Arimoto A."/>
            <person name="Ishii H."/>
            <person name="Satoh N."/>
            <person name="Nishiyama T."/>
            <person name="Hasebe M."/>
            <person name="Maruyama T."/>
            <person name="Minagawa J."/>
            <person name="Obokata J."/>
            <person name="Shigenobu S."/>
        </authorList>
    </citation>
    <scope>NUCLEOTIDE SEQUENCE [LARGE SCALE GENOMIC DNA]</scope>
</reference>
<keyword evidence="5" id="KW-1185">Reference proteome</keyword>
<proteinExistence type="predicted"/>
<feature type="region of interest" description="Disordered" evidence="1">
    <location>
        <begin position="210"/>
        <end position="237"/>
    </location>
</feature>
<evidence type="ECO:0000256" key="2">
    <source>
        <dbReference type="SAM" id="Phobius"/>
    </source>
</evidence>
<keyword evidence="2" id="KW-0472">Membrane</keyword>
<evidence type="ECO:0000313" key="5">
    <source>
        <dbReference type="Proteomes" id="UP000735302"/>
    </source>
</evidence>
<dbReference type="Proteomes" id="UP000735302">
    <property type="component" value="Unassembled WGS sequence"/>
</dbReference>
<feature type="signal peptide" evidence="3">
    <location>
        <begin position="1"/>
        <end position="26"/>
    </location>
</feature>
<dbReference type="AlphaFoldDB" id="A0AAV4C4K0"/>
<keyword evidence="2" id="KW-1133">Transmembrane helix</keyword>
<keyword evidence="2" id="KW-0812">Transmembrane</keyword>
<feature type="transmembrane region" description="Helical" evidence="2">
    <location>
        <begin position="176"/>
        <end position="201"/>
    </location>
</feature>
<evidence type="ECO:0000313" key="4">
    <source>
        <dbReference type="EMBL" id="GFO25619.1"/>
    </source>
</evidence>
<accession>A0AAV4C4K0</accession>
<name>A0AAV4C4K0_9GAST</name>
<feature type="chain" id="PRO_5043562406" evidence="3">
    <location>
        <begin position="27"/>
        <end position="237"/>
    </location>
</feature>
<keyword evidence="3" id="KW-0732">Signal</keyword>
<gene>
    <name evidence="4" type="ORF">PoB_005212400</name>
</gene>
<sequence length="237" mass="26589">MQQLIVAMQAVLVLVSLMCLSGTGDCESNNLYCDRGEYLDQEGQETCRPCGSNSFMDEYHHRNTECKPCGKVDTNHAYYDVVSDCNKTHDVVIECRQEFCEDSHFPDEPCRRCRDCSSIGQFPAKHCTKNEDCVCCPKKSMVVKYGVCIDLPTTEKTPENVTISKDDEQAKDSVDAVTVIVIVICVLGLIVFLIIASIFIYSKFNERRNAQGQADRPENGNDAEREGLNKDEAETEN</sequence>
<evidence type="ECO:0000256" key="3">
    <source>
        <dbReference type="SAM" id="SignalP"/>
    </source>
</evidence>
<comment type="caution">
    <text evidence="4">The sequence shown here is derived from an EMBL/GenBank/DDBJ whole genome shotgun (WGS) entry which is preliminary data.</text>
</comment>
<dbReference type="Gene3D" id="2.10.50.10">
    <property type="entry name" value="Tumor Necrosis Factor Receptor, subunit A, domain 2"/>
    <property type="match status" value="1"/>
</dbReference>